<dbReference type="Pfam" id="PF02749">
    <property type="entry name" value="QRPTase_N"/>
    <property type="match status" value="1"/>
</dbReference>
<name>A0A934N4Z0_9BACT</name>
<evidence type="ECO:0000256" key="4">
    <source>
        <dbReference type="ARBA" id="ARBA00011218"/>
    </source>
</evidence>
<keyword evidence="7 12" id="KW-0328">Glycosyltransferase</keyword>
<feature type="binding site" evidence="13">
    <location>
        <begin position="261"/>
        <end position="263"/>
    </location>
    <ligand>
        <name>substrate</name>
    </ligand>
</feature>
<dbReference type="PANTHER" id="PTHR32179">
    <property type="entry name" value="NICOTINATE-NUCLEOTIDE PYROPHOSPHORYLASE [CARBOXYLATING]"/>
    <property type="match status" value="1"/>
</dbReference>
<evidence type="ECO:0000256" key="2">
    <source>
        <dbReference type="ARBA" id="ARBA00004893"/>
    </source>
</evidence>
<proteinExistence type="inferred from homology"/>
<dbReference type="GO" id="GO:0004514">
    <property type="term" value="F:nicotinate-nucleotide diphosphorylase (carboxylating) activity"/>
    <property type="evidence" value="ECO:0007669"/>
    <property type="project" value="UniProtKB-EC"/>
</dbReference>
<keyword evidence="8 12" id="KW-0808">Transferase</keyword>
<feature type="domain" description="Quinolinate phosphoribosyl transferase N-terminal" evidence="15">
    <location>
        <begin position="46"/>
        <end position="131"/>
    </location>
</feature>
<reference evidence="16 17" key="1">
    <citation type="submission" date="2020-10" db="EMBL/GenBank/DDBJ databases">
        <title>Ca. Dormibacterota MAGs.</title>
        <authorList>
            <person name="Montgomery K."/>
        </authorList>
    </citation>
    <scope>NUCLEOTIDE SEQUENCE [LARGE SCALE GENOMIC DNA]</scope>
    <source>
        <strain evidence="16">SC8812_S17_18</strain>
    </source>
</reference>
<dbReference type="Proteomes" id="UP000606991">
    <property type="component" value="Unassembled WGS sequence"/>
</dbReference>
<dbReference type="NCBIfam" id="TIGR00078">
    <property type="entry name" value="nadC"/>
    <property type="match status" value="1"/>
</dbReference>
<dbReference type="Gene3D" id="3.90.1170.20">
    <property type="entry name" value="Quinolinate phosphoribosyl transferase, N-terminal domain"/>
    <property type="match status" value="1"/>
</dbReference>
<evidence type="ECO:0000256" key="1">
    <source>
        <dbReference type="ARBA" id="ARBA00003237"/>
    </source>
</evidence>
<protein>
    <recommendedName>
        <fullName evidence="11">Probable nicotinate-nucleotide pyrophosphorylase [carboxylating]</fullName>
        <ecNumber evidence="5">2.4.2.19</ecNumber>
    </recommendedName>
    <alternativeName>
        <fullName evidence="9">Quinolinate phosphoribosyltransferase [decarboxylating]</fullName>
    </alternativeName>
</protein>
<dbReference type="EMBL" id="JAEKNS010000146">
    <property type="protein sequence ID" value="MBJ7596076.1"/>
    <property type="molecule type" value="Genomic_DNA"/>
</dbReference>
<evidence type="ECO:0000256" key="10">
    <source>
        <dbReference type="ARBA" id="ARBA00047445"/>
    </source>
</evidence>
<dbReference type="GO" id="GO:0009435">
    <property type="term" value="P:NAD+ biosynthetic process"/>
    <property type="evidence" value="ECO:0007669"/>
    <property type="project" value="InterPro"/>
</dbReference>
<feature type="binding site" evidence="13">
    <location>
        <begin position="154"/>
        <end position="156"/>
    </location>
    <ligand>
        <name>substrate</name>
    </ligand>
</feature>
<gene>
    <name evidence="16" type="primary">nadC</name>
    <name evidence="16" type="ORF">JF886_14700</name>
</gene>
<dbReference type="GO" id="GO:0005737">
    <property type="term" value="C:cytoplasm"/>
    <property type="evidence" value="ECO:0007669"/>
    <property type="project" value="TreeGrafter"/>
</dbReference>
<dbReference type="EC" id="2.4.2.19" evidence="5"/>
<evidence type="ECO:0000313" key="16">
    <source>
        <dbReference type="EMBL" id="MBJ7596076.1"/>
    </source>
</evidence>
<evidence type="ECO:0000256" key="13">
    <source>
        <dbReference type="PIRSR" id="PIRSR006250-1"/>
    </source>
</evidence>
<feature type="binding site" evidence="13">
    <location>
        <position position="188"/>
    </location>
    <ligand>
        <name>substrate</name>
    </ligand>
</feature>
<feature type="binding site" evidence="13">
    <location>
        <position position="217"/>
    </location>
    <ligand>
        <name>substrate</name>
    </ligand>
</feature>
<dbReference type="AlphaFoldDB" id="A0A934N4Z0"/>
<feature type="binding site" evidence="13">
    <location>
        <position position="121"/>
    </location>
    <ligand>
        <name>substrate</name>
    </ligand>
</feature>
<evidence type="ECO:0000256" key="5">
    <source>
        <dbReference type="ARBA" id="ARBA00011944"/>
    </source>
</evidence>
<dbReference type="InterPro" id="IPR002638">
    <property type="entry name" value="Quinolinate_PRibosylTrfase_C"/>
</dbReference>
<dbReference type="InterPro" id="IPR036068">
    <property type="entry name" value="Nicotinate_pribotase-like_C"/>
</dbReference>
<evidence type="ECO:0000256" key="9">
    <source>
        <dbReference type="ARBA" id="ARBA00033102"/>
    </source>
</evidence>
<dbReference type="Pfam" id="PF01729">
    <property type="entry name" value="QRPTase_C"/>
    <property type="match status" value="1"/>
</dbReference>
<evidence type="ECO:0000259" key="15">
    <source>
        <dbReference type="Pfam" id="PF02749"/>
    </source>
</evidence>
<comment type="subunit">
    <text evidence="4">Hexamer formed by 3 homodimers.</text>
</comment>
<dbReference type="InterPro" id="IPR004393">
    <property type="entry name" value="NadC"/>
</dbReference>
<dbReference type="InterPro" id="IPR037128">
    <property type="entry name" value="Quinolinate_PRibosylTase_N_sf"/>
</dbReference>
<feature type="domain" description="Quinolinate phosphoribosyl transferase C-terminal" evidence="14">
    <location>
        <begin position="133"/>
        <end position="297"/>
    </location>
</feature>
<comment type="caution">
    <text evidence="16">The sequence shown here is derived from an EMBL/GenBank/DDBJ whole genome shotgun (WGS) entry which is preliminary data.</text>
</comment>
<dbReference type="FunFam" id="3.20.20.70:FF:000030">
    <property type="entry name" value="Nicotinate-nucleotide pyrophosphorylase, carboxylating"/>
    <property type="match status" value="1"/>
</dbReference>
<feature type="binding site" evidence="13">
    <location>
        <begin position="282"/>
        <end position="284"/>
    </location>
    <ligand>
        <name>substrate</name>
    </ligand>
</feature>
<dbReference type="FunFam" id="3.90.1170.20:FF:000001">
    <property type="entry name" value="Nicotinate-nucleotide diphosphorylase (Carboxylating)"/>
    <property type="match status" value="1"/>
</dbReference>
<dbReference type="SUPFAM" id="SSF54675">
    <property type="entry name" value="Nicotinate/Quinolinate PRTase N-terminal domain-like"/>
    <property type="match status" value="1"/>
</dbReference>
<comment type="similarity">
    <text evidence="3 12">Belongs to the NadC/ModD family.</text>
</comment>
<dbReference type="SUPFAM" id="SSF51690">
    <property type="entry name" value="Nicotinate/Quinolinate PRTase C-terminal domain-like"/>
    <property type="match status" value="1"/>
</dbReference>
<evidence type="ECO:0000256" key="3">
    <source>
        <dbReference type="ARBA" id="ARBA00009400"/>
    </source>
</evidence>
<evidence type="ECO:0000256" key="6">
    <source>
        <dbReference type="ARBA" id="ARBA00022642"/>
    </source>
</evidence>
<evidence type="ECO:0000256" key="12">
    <source>
        <dbReference type="PIRNR" id="PIRNR006250"/>
    </source>
</evidence>
<dbReference type="PANTHER" id="PTHR32179:SF3">
    <property type="entry name" value="NICOTINATE-NUCLEOTIDE PYROPHOSPHORYLASE [CARBOXYLATING]"/>
    <property type="match status" value="1"/>
</dbReference>
<comment type="catalytic activity">
    <reaction evidence="10">
        <text>nicotinate beta-D-ribonucleotide + CO2 + diphosphate = quinolinate + 5-phospho-alpha-D-ribose 1-diphosphate + 2 H(+)</text>
        <dbReference type="Rhea" id="RHEA:12733"/>
        <dbReference type="ChEBI" id="CHEBI:15378"/>
        <dbReference type="ChEBI" id="CHEBI:16526"/>
        <dbReference type="ChEBI" id="CHEBI:29959"/>
        <dbReference type="ChEBI" id="CHEBI:33019"/>
        <dbReference type="ChEBI" id="CHEBI:57502"/>
        <dbReference type="ChEBI" id="CHEBI:58017"/>
        <dbReference type="EC" id="2.4.2.19"/>
    </reaction>
</comment>
<sequence length="301" mass="32423">MAFWSCRKREGTTLTATLDPITDALAPDTLDGLIQSALAEDIGAGDVTTDAVIPADMTCRGKIVCKEDGVIAGLSVAARVFALIDDRIRFDPKTRDGEKVQEDQIVARISGPARGMLKAERVALNFLQHLSGVATMTARYVKAVDGTRTKILDTRKTTPGLRGLEKYATRIGGAVNHRMGLYDAVLIKDTHLALVGGITPALRAVRKAYSDTDINVEVSNIQELEQALADKAPRILLDNFAPGQVREAMQIIRRRAEVEISGGVQVSNARAYALAGADYISVGALTHSATALDFSMKVTRY</sequence>
<dbReference type="InterPro" id="IPR022412">
    <property type="entry name" value="Quinolinate_PRibosylTrfase_N"/>
</dbReference>
<dbReference type="InterPro" id="IPR027277">
    <property type="entry name" value="NadC/ModD"/>
</dbReference>
<evidence type="ECO:0000256" key="8">
    <source>
        <dbReference type="ARBA" id="ARBA00022679"/>
    </source>
</evidence>
<evidence type="ECO:0000256" key="7">
    <source>
        <dbReference type="ARBA" id="ARBA00022676"/>
    </source>
</evidence>
<evidence type="ECO:0000259" key="14">
    <source>
        <dbReference type="Pfam" id="PF01729"/>
    </source>
</evidence>
<comment type="pathway">
    <text evidence="2">Cofactor biosynthesis; NAD(+) biosynthesis; nicotinate D-ribonucleotide from quinolinate: step 1/1.</text>
</comment>
<keyword evidence="6" id="KW-0662">Pyridine nucleotide biosynthesis</keyword>
<organism evidence="16 17">
    <name type="scientific">Candidatus Aeolococcus gillhamiae</name>
    <dbReference type="NCBI Taxonomy" id="3127015"/>
    <lineage>
        <taxon>Bacteria</taxon>
        <taxon>Bacillati</taxon>
        <taxon>Candidatus Dormiibacterota</taxon>
        <taxon>Candidatus Dormibacteria</taxon>
        <taxon>Candidatus Aeolococcales</taxon>
        <taxon>Candidatus Aeolococcaceae</taxon>
        <taxon>Candidatus Aeolococcus</taxon>
    </lineage>
</organism>
<dbReference type="GO" id="GO:0034213">
    <property type="term" value="P:quinolinate catabolic process"/>
    <property type="evidence" value="ECO:0007669"/>
    <property type="project" value="TreeGrafter"/>
</dbReference>
<evidence type="ECO:0000256" key="11">
    <source>
        <dbReference type="ARBA" id="ARBA00069173"/>
    </source>
</evidence>
<comment type="function">
    <text evidence="1">Involved in the catabolism of quinolinic acid (QA).</text>
</comment>
<accession>A0A934N4Z0</accession>
<feature type="binding site" evidence="13">
    <location>
        <position position="238"/>
    </location>
    <ligand>
        <name>substrate</name>
    </ligand>
</feature>
<dbReference type="Gene3D" id="3.20.20.70">
    <property type="entry name" value="Aldolase class I"/>
    <property type="match status" value="1"/>
</dbReference>
<dbReference type="PIRSF" id="PIRSF006250">
    <property type="entry name" value="NadC_ModD"/>
    <property type="match status" value="1"/>
</dbReference>
<feature type="binding site" evidence="13">
    <location>
        <position position="178"/>
    </location>
    <ligand>
        <name>substrate</name>
    </ligand>
</feature>
<dbReference type="CDD" id="cd01572">
    <property type="entry name" value="QPRTase"/>
    <property type="match status" value="1"/>
</dbReference>
<evidence type="ECO:0000313" key="17">
    <source>
        <dbReference type="Proteomes" id="UP000606991"/>
    </source>
</evidence>
<dbReference type="InterPro" id="IPR013785">
    <property type="entry name" value="Aldolase_TIM"/>
</dbReference>